<name>A0AB34K024_PRYPA</name>
<evidence type="ECO:0000256" key="5">
    <source>
        <dbReference type="ARBA" id="ARBA00022989"/>
    </source>
</evidence>
<evidence type="ECO:0000256" key="1">
    <source>
        <dbReference type="ARBA" id="ARBA00004141"/>
    </source>
</evidence>
<feature type="transmembrane region" description="Helical" evidence="9">
    <location>
        <begin position="55"/>
        <end position="74"/>
    </location>
</feature>
<gene>
    <name evidence="10" type="ORF">AB1Y20_015218</name>
</gene>
<dbReference type="GO" id="GO:0005789">
    <property type="term" value="C:endoplasmic reticulum membrane"/>
    <property type="evidence" value="ECO:0007669"/>
    <property type="project" value="TreeGrafter"/>
</dbReference>
<feature type="binding site" evidence="7">
    <location>
        <position position="45"/>
    </location>
    <ligand>
        <name>Ca(2+)</name>
        <dbReference type="ChEBI" id="CHEBI:29108"/>
    </ligand>
</feature>
<dbReference type="EMBL" id="JBGBPQ010000003">
    <property type="protein sequence ID" value="KAL1526508.1"/>
    <property type="molecule type" value="Genomic_DNA"/>
</dbReference>
<accession>A0AB34K024</accession>
<evidence type="ECO:0000256" key="9">
    <source>
        <dbReference type="SAM" id="Phobius"/>
    </source>
</evidence>
<keyword evidence="5 9" id="KW-1133">Transmembrane helix</keyword>
<organism evidence="10 11">
    <name type="scientific">Prymnesium parvum</name>
    <name type="common">Toxic golden alga</name>
    <dbReference type="NCBI Taxonomy" id="97485"/>
    <lineage>
        <taxon>Eukaryota</taxon>
        <taxon>Haptista</taxon>
        <taxon>Haptophyta</taxon>
        <taxon>Prymnesiophyceae</taxon>
        <taxon>Prymnesiales</taxon>
        <taxon>Prymnesiaceae</taxon>
        <taxon>Prymnesium</taxon>
    </lineage>
</organism>
<proteinExistence type="inferred from homology"/>
<feature type="transmembrane region" description="Helical" evidence="9">
    <location>
        <begin position="238"/>
        <end position="260"/>
    </location>
</feature>
<feature type="binding site" evidence="8">
    <location>
        <position position="102"/>
    </location>
    <ligand>
        <name>Zn(2+)</name>
        <dbReference type="ChEBI" id="CHEBI:29105"/>
        <note>catalytic</note>
    </ligand>
</feature>
<evidence type="ECO:0000256" key="3">
    <source>
        <dbReference type="ARBA" id="ARBA00022692"/>
    </source>
</evidence>
<feature type="binding site" evidence="7">
    <location>
        <position position="40"/>
    </location>
    <ligand>
        <name>Ca(2+)</name>
        <dbReference type="ChEBI" id="CHEBI:29108"/>
    </ligand>
</feature>
<feature type="transmembrane region" description="Helical" evidence="9">
    <location>
        <begin position="142"/>
        <end position="160"/>
    </location>
</feature>
<reference evidence="10 11" key="1">
    <citation type="journal article" date="2024" name="Science">
        <title>Giant polyketide synthase enzymes in the biosynthesis of giant marine polyether toxins.</title>
        <authorList>
            <person name="Fallon T.R."/>
            <person name="Shende V.V."/>
            <person name="Wierzbicki I.H."/>
            <person name="Pendleton A.L."/>
            <person name="Watervoot N.F."/>
            <person name="Auber R.P."/>
            <person name="Gonzalez D.J."/>
            <person name="Wisecaver J.H."/>
            <person name="Moore B.S."/>
        </authorList>
    </citation>
    <scope>NUCLEOTIDE SEQUENCE [LARGE SCALE GENOMIC DNA]</scope>
    <source>
        <strain evidence="10 11">12B1</strain>
    </source>
</reference>
<comment type="similarity">
    <text evidence="2">Belongs to the alkaline ceramidase family.</text>
</comment>
<dbReference type="GO" id="GO:0006672">
    <property type="term" value="P:ceramide metabolic process"/>
    <property type="evidence" value="ECO:0007669"/>
    <property type="project" value="InterPro"/>
</dbReference>
<evidence type="ECO:0000256" key="7">
    <source>
        <dbReference type="PIRSR" id="PIRSR608901-1"/>
    </source>
</evidence>
<feature type="binding site" evidence="8">
    <location>
        <position position="239"/>
    </location>
    <ligand>
        <name>Zn(2+)</name>
        <dbReference type="ChEBI" id="CHEBI:29105"/>
        <note>catalytic</note>
    </ligand>
</feature>
<keyword evidence="6 9" id="KW-0472">Membrane</keyword>
<dbReference type="AlphaFoldDB" id="A0AB34K024"/>
<comment type="subcellular location">
    <subcellularLocation>
        <location evidence="1">Membrane</location>
        <topology evidence="1">Multi-pass membrane protein</topology>
    </subcellularLocation>
</comment>
<keyword evidence="4" id="KW-0378">Hydrolase</keyword>
<feature type="transmembrane region" description="Helical" evidence="9">
    <location>
        <begin position="86"/>
        <end position="105"/>
    </location>
</feature>
<dbReference type="Pfam" id="PF05875">
    <property type="entry name" value="Ceramidase"/>
    <property type="match status" value="1"/>
</dbReference>
<evidence type="ECO:0000313" key="10">
    <source>
        <dbReference type="EMBL" id="KAL1526508.1"/>
    </source>
</evidence>
<feature type="binding site" evidence="8">
    <location>
        <position position="243"/>
    </location>
    <ligand>
        <name>Zn(2+)</name>
        <dbReference type="ChEBI" id="CHEBI:29105"/>
        <note>catalytic</note>
    </ligand>
</feature>
<feature type="transmembrane region" description="Helical" evidence="9">
    <location>
        <begin position="198"/>
        <end position="218"/>
    </location>
</feature>
<keyword evidence="7" id="KW-0479">Metal-binding</keyword>
<protein>
    <recommendedName>
        <fullName evidence="12">Alkaline ceramidase</fullName>
    </recommendedName>
</protein>
<feature type="binding site" evidence="7">
    <location>
        <position position="43"/>
    </location>
    <ligand>
        <name>Ca(2+)</name>
        <dbReference type="ChEBI" id="CHEBI:29108"/>
    </ligand>
</feature>
<feature type="transmembrane region" description="Helical" evidence="9">
    <location>
        <begin position="117"/>
        <end position="135"/>
    </location>
</feature>
<dbReference type="InterPro" id="IPR008901">
    <property type="entry name" value="ACER"/>
</dbReference>
<keyword evidence="11" id="KW-1185">Reference proteome</keyword>
<evidence type="ECO:0000256" key="2">
    <source>
        <dbReference type="ARBA" id="ARBA00009780"/>
    </source>
</evidence>
<dbReference type="GO" id="GO:0046872">
    <property type="term" value="F:metal ion binding"/>
    <property type="evidence" value="ECO:0007669"/>
    <property type="project" value="UniProtKB-KW"/>
</dbReference>
<evidence type="ECO:0000313" key="11">
    <source>
        <dbReference type="Proteomes" id="UP001515480"/>
    </source>
</evidence>
<dbReference type="PANTHER" id="PTHR46187:SF3">
    <property type="entry name" value="ALKALINE CERAMIDASE 3"/>
    <property type="match status" value="1"/>
</dbReference>
<feature type="binding site" evidence="7">
    <location>
        <position position="41"/>
    </location>
    <ligand>
        <name>Ca(2+)</name>
        <dbReference type="ChEBI" id="CHEBI:29108"/>
    </ligand>
</feature>
<keyword evidence="8" id="KW-0862">Zinc</keyword>
<comment type="caution">
    <text evidence="10">The sequence shown here is derived from an EMBL/GenBank/DDBJ whole genome shotgun (WGS) entry which is preliminary data.</text>
</comment>
<dbReference type="GO" id="GO:0016811">
    <property type="term" value="F:hydrolase activity, acting on carbon-nitrogen (but not peptide) bonds, in linear amides"/>
    <property type="evidence" value="ECO:0007669"/>
    <property type="project" value="InterPro"/>
</dbReference>
<dbReference type="Proteomes" id="UP001515480">
    <property type="component" value="Unassembled WGS sequence"/>
</dbReference>
<evidence type="ECO:0000256" key="4">
    <source>
        <dbReference type="ARBA" id="ARBA00022801"/>
    </source>
</evidence>
<feature type="binding site" evidence="7">
    <location>
        <position position="54"/>
    </location>
    <ligand>
        <name>Ca(2+)</name>
        <dbReference type="ChEBI" id="CHEBI:29108"/>
    </ligand>
</feature>
<dbReference type="PANTHER" id="PTHR46187">
    <property type="entry name" value="ALKALINE CERAMIDASE 3"/>
    <property type="match status" value="1"/>
</dbReference>
<keyword evidence="3 9" id="KW-0812">Transmembrane</keyword>
<evidence type="ECO:0000256" key="6">
    <source>
        <dbReference type="ARBA" id="ARBA00023136"/>
    </source>
</evidence>
<comment type="cofactor">
    <cofactor evidence="8">
        <name>Zn(2+)</name>
        <dbReference type="ChEBI" id="CHEBI:29105"/>
    </cofactor>
</comment>
<feature type="transmembrane region" description="Helical" evidence="9">
    <location>
        <begin position="166"/>
        <end position="186"/>
    </location>
</feature>
<keyword evidence="7" id="KW-0106">Calcium</keyword>
<evidence type="ECO:0000256" key="8">
    <source>
        <dbReference type="PIRSR" id="PIRSR608901-2"/>
    </source>
</evidence>
<evidence type="ECO:0008006" key="12">
    <source>
        <dbReference type="Google" id="ProtNLM"/>
    </source>
</evidence>
<sequence length="289" mass="32372">MAPTSSLNSAGAALLVFEPEAEYRRHSLAGYWGPVTSSIDWCERNYVVTPFIAEFFNTLSNLGMIVLGLSAMYLHAREGMEARYVVAAFTLFLIGVGSAAFHGTLTHIGQQGDETPMVIGSAVWLWCLAFSDPAFEAKHPKLGSRCAWLLGAFVALFGYMHFLYSFVAVFQVLIALMVSTMVFTLTRMWRNSIDRRRSGWLFAIYLGSILIALPLWIIDQHFCVHLHSLPGGLPNPQFHAWWHLLMGANCYMGPIIHAPIRLVALGKKPSVRYWLGVLPYVQYIDGRKL</sequence>